<keyword evidence="2" id="KW-0808">Transferase</keyword>
<name>A0A1H6X0Q5_9FIRM</name>
<evidence type="ECO:0000313" key="3">
    <source>
        <dbReference type="Proteomes" id="UP000183028"/>
    </source>
</evidence>
<evidence type="ECO:0000313" key="2">
    <source>
        <dbReference type="EMBL" id="SEJ20197.1"/>
    </source>
</evidence>
<dbReference type="GO" id="GO:0016740">
    <property type="term" value="F:transferase activity"/>
    <property type="evidence" value="ECO:0007669"/>
    <property type="project" value="UniProtKB-KW"/>
</dbReference>
<dbReference type="Gene3D" id="3.90.550.10">
    <property type="entry name" value="Spore Coat Polysaccharide Biosynthesis Protein SpsA, Chain A"/>
    <property type="match status" value="1"/>
</dbReference>
<organism evidence="2 3">
    <name type="scientific">Sharpea azabuensis</name>
    <dbReference type="NCBI Taxonomy" id="322505"/>
    <lineage>
        <taxon>Bacteria</taxon>
        <taxon>Bacillati</taxon>
        <taxon>Bacillota</taxon>
        <taxon>Erysipelotrichia</taxon>
        <taxon>Erysipelotrichales</taxon>
        <taxon>Coprobacillaceae</taxon>
        <taxon>Sharpea</taxon>
    </lineage>
</organism>
<evidence type="ECO:0000259" key="1">
    <source>
        <dbReference type="Pfam" id="PF00535"/>
    </source>
</evidence>
<accession>A0A1H6X0Q5</accession>
<dbReference type="eggNOG" id="COG0463">
    <property type="taxonomic scope" value="Bacteria"/>
</dbReference>
<dbReference type="AlphaFoldDB" id="A0A1H6X0Q5"/>
<dbReference type="EMBL" id="FNYK01000073">
    <property type="protein sequence ID" value="SEJ20197.1"/>
    <property type="molecule type" value="Genomic_DNA"/>
</dbReference>
<dbReference type="InterPro" id="IPR029044">
    <property type="entry name" value="Nucleotide-diphossugar_trans"/>
</dbReference>
<protein>
    <submittedName>
        <fullName evidence="2">Glycosyl transferase family 2</fullName>
    </submittedName>
</protein>
<dbReference type="RefSeq" id="WP_074732721.1">
    <property type="nucleotide sequence ID" value="NZ_FNYK01000073.1"/>
</dbReference>
<dbReference type="SUPFAM" id="SSF53448">
    <property type="entry name" value="Nucleotide-diphospho-sugar transferases"/>
    <property type="match status" value="1"/>
</dbReference>
<proteinExistence type="predicted"/>
<feature type="domain" description="Glycosyltransferase 2-like" evidence="1">
    <location>
        <begin position="8"/>
        <end position="115"/>
    </location>
</feature>
<sequence>MSNEIQLSLCIPTNGILEWVKPVLDSIYSEEKPIAKFEVIVTDNGNNEKFYEFMKKYSKAHDNLIYRKTNAVQFNNQIEAFKLASGKLIKFINHRKVLLPGSLNYLLEFVEKYQSSKPFVYFLEDDNAGVYENFDSFVSGLSYFSSYSGGIAMWRDDFMKIDLNKPFNVLFPHTDMLFSARKKKQYIIDGHSITKDLPTDETKKGKYNLFFAFAVEYPSIILELYRNGDITYKTLKKVKEDNYGFLCMLYLNYIILKKPCSYDLQNYKDNLRIYYGNRLMPIEVFKTVVKKSMNLIKRKVRKHGK</sequence>
<reference evidence="3" key="1">
    <citation type="submission" date="2016-10" db="EMBL/GenBank/DDBJ databases">
        <authorList>
            <person name="Varghese N."/>
        </authorList>
    </citation>
    <scope>NUCLEOTIDE SEQUENCE [LARGE SCALE GENOMIC DNA]</scope>
    <source>
        <strain evidence="3">DSM 20406</strain>
    </source>
</reference>
<dbReference type="Proteomes" id="UP000183028">
    <property type="component" value="Unassembled WGS sequence"/>
</dbReference>
<dbReference type="InterPro" id="IPR001173">
    <property type="entry name" value="Glyco_trans_2-like"/>
</dbReference>
<keyword evidence="3" id="KW-1185">Reference proteome</keyword>
<gene>
    <name evidence="2" type="ORF">SAMN04487834_10736</name>
</gene>
<dbReference type="Pfam" id="PF00535">
    <property type="entry name" value="Glycos_transf_2"/>
    <property type="match status" value="1"/>
</dbReference>